<dbReference type="InterPro" id="IPR003200">
    <property type="entry name" value="Nict_dMeBzImd_PRibTrfase"/>
</dbReference>
<keyword evidence="6 10" id="KW-0328">Glycosyltransferase</keyword>
<dbReference type="Proteomes" id="UP000032305">
    <property type="component" value="Unassembled WGS sequence"/>
</dbReference>
<comment type="pathway">
    <text evidence="1 10">Nucleoside biosynthesis; alpha-ribazole biosynthesis; alpha-ribazole from 5,6-dimethylbenzimidazole: step 1/2.</text>
</comment>
<dbReference type="UniPathway" id="UPA00061">
    <property type="reaction ID" value="UER00516"/>
</dbReference>
<proteinExistence type="inferred from homology"/>
<evidence type="ECO:0000313" key="11">
    <source>
        <dbReference type="EMBL" id="GAM00141.1"/>
    </source>
</evidence>
<evidence type="ECO:0000256" key="2">
    <source>
        <dbReference type="ARBA" id="ARBA00007110"/>
    </source>
</evidence>
<comment type="catalytic activity">
    <reaction evidence="9 10">
        <text>5,6-dimethylbenzimidazole + nicotinate beta-D-ribonucleotide = alpha-ribazole 5'-phosphate + nicotinate + H(+)</text>
        <dbReference type="Rhea" id="RHEA:11196"/>
        <dbReference type="ChEBI" id="CHEBI:15378"/>
        <dbReference type="ChEBI" id="CHEBI:15890"/>
        <dbReference type="ChEBI" id="CHEBI:32544"/>
        <dbReference type="ChEBI" id="CHEBI:57502"/>
        <dbReference type="ChEBI" id="CHEBI:57918"/>
        <dbReference type="EC" id="2.4.2.21"/>
    </reaction>
</comment>
<dbReference type="Pfam" id="PF02277">
    <property type="entry name" value="DBI_PRT"/>
    <property type="match status" value="1"/>
</dbReference>
<dbReference type="PANTHER" id="PTHR43463:SF1">
    <property type="entry name" value="NICOTINATE-NUCLEOTIDE--DIMETHYLBENZIMIDAZOLE PHOSPHORIBOSYLTRANSFERASE"/>
    <property type="match status" value="1"/>
</dbReference>
<dbReference type="GO" id="GO:0008939">
    <property type="term" value="F:nicotinate-nucleotide-dimethylbenzimidazole phosphoribosyltransferase activity"/>
    <property type="evidence" value="ECO:0007669"/>
    <property type="project" value="UniProtKB-UniRule"/>
</dbReference>
<dbReference type="NCBIfam" id="NF000996">
    <property type="entry name" value="PRK00105.1"/>
    <property type="match status" value="1"/>
</dbReference>
<dbReference type="Gene3D" id="3.40.50.10210">
    <property type="match status" value="1"/>
</dbReference>
<dbReference type="InterPro" id="IPR036087">
    <property type="entry name" value="Nict_dMeBzImd_PRibTrfase_sf"/>
</dbReference>
<evidence type="ECO:0000313" key="12">
    <source>
        <dbReference type="Proteomes" id="UP000032305"/>
    </source>
</evidence>
<evidence type="ECO:0000256" key="4">
    <source>
        <dbReference type="ARBA" id="ARBA00015486"/>
    </source>
</evidence>
<dbReference type="OrthoDB" id="9781491at2"/>
<dbReference type="CDD" id="cd02439">
    <property type="entry name" value="DMB-PRT_CobT"/>
    <property type="match status" value="1"/>
</dbReference>
<dbReference type="InterPro" id="IPR017846">
    <property type="entry name" value="Nict_dMeBzImd_PRibTrfase_bact"/>
</dbReference>
<evidence type="ECO:0000256" key="7">
    <source>
        <dbReference type="ARBA" id="ARBA00022679"/>
    </source>
</evidence>
<name>A0A0A1W4R0_9SPHN</name>
<dbReference type="EMBL" id="BBPI01000022">
    <property type="protein sequence ID" value="GAM00141.1"/>
    <property type="molecule type" value="Genomic_DNA"/>
</dbReference>
<dbReference type="PANTHER" id="PTHR43463">
    <property type="entry name" value="NICOTINATE-NUCLEOTIDE--DIMETHYLBENZIMIDAZOLE PHOSPHORIBOSYLTRANSFERASE"/>
    <property type="match status" value="1"/>
</dbReference>
<dbReference type="GO" id="GO:0009236">
    <property type="term" value="P:cobalamin biosynthetic process"/>
    <property type="evidence" value="ECO:0007669"/>
    <property type="project" value="UniProtKB-UniRule"/>
</dbReference>
<dbReference type="RefSeq" id="WP_042484526.1">
    <property type="nucleotide sequence ID" value="NZ_BBPI01000022.1"/>
</dbReference>
<reference evidence="11 12" key="1">
    <citation type="submission" date="2014-11" db="EMBL/GenBank/DDBJ databases">
        <title>Whole genome shotgun sequence of Sphingomonas parapaucimobilis NBRC 15100.</title>
        <authorList>
            <person name="Katano-Makiyama Y."/>
            <person name="Hosoyama A."/>
            <person name="Hashimoto M."/>
            <person name="Hosoyama Y."/>
            <person name="Noguchi M."/>
            <person name="Numata M."/>
            <person name="Tsuchikane K."/>
            <person name="Hirakata S."/>
            <person name="Uohara A."/>
            <person name="Shimodaira J."/>
            <person name="Ohji S."/>
            <person name="Ichikawa N."/>
            <person name="Kimura A."/>
            <person name="Yamazoe A."/>
            <person name="Fujita N."/>
        </authorList>
    </citation>
    <scope>NUCLEOTIDE SEQUENCE [LARGE SCALE GENOMIC DNA]</scope>
    <source>
        <strain evidence="11 12">NBRC 15100</strain>
    </source>
</reference>
<dbReference type="EC" id="2.4.2.21" evidence="3 10"/>
<organism evidence="11 12">
    <name type="scientific">Sphingomonas parapaucimobilis NBRC 15100</name>
    <dbReference type="NCBI Taxonomy" id="1219049"/>
    <lineage>
        <taxon>Bacteria</taxon>
        <taxon>Pseudomonadati</taxon>
        <taxon>Pseudomonadota</taxon>
        <taxon>Alphaproteobacteria</taxon>
        <taxon>Sphingomonadales</taxon>
        <taxon>Sphingomonadaceae</taxon>
        <taxon>Sphingomonas</taxon>
    </lineage>
</organism>
<evidence type="ECO:0000256" key="5">
    <source>
        <dbReference type="ARBA" id="ARBA00022573"/>
    </source>
</evidence>
<dbReference type="AlphaFoldDB" id="A0A0A1W4R0"/>
<feature type="active site" description="Proton acceptor" evidence="10">
    <location>
        <position position="304"/>
    </location>
</feature>
<evidence type="ECO:0000256" key="6">
    <source>
        <dbReference type="ARBA" id="ARBA00022676"/>
    </source>
</evidence>
<evidence type="ECO:0000256" key="3">
    <source>
        <dbReference type="ARBA" id="ARBA00011991"/>
    </source>
</evidence>
<comment type="caution">
    <text evidence="11">The sequence shown here is derived from an EMBL/GenBank/DDBJ whole genome shotgun (WGS) entry which is preliminary data.</text>
</comment>
<accession>A0A0A1W4R0</accession>
<comment type="similarity">
    <text evidence="2 10">Belongs to the CobT family.</text>
</comment>
<dbReference type="SUPFAM" id="SSF52733">
    <property type="entry name" value="Nicotinate mononucleotide:5,6-dimethylbenzimidazole phosphoribosyltransferase (CobT)"/>
    <property type="match status" value="1"/>
</dbReference>
<comment type="function">
    <text evidence="10">Catalyzes the synthesis of alpha-ribazole-5'-phosphate from nicotinate mononucleotide (NAMN) and 5,6-dimethylbenzimidazole (DMB).</text>
</comment>
<dbReference type="Gene3D" id="1.10.1610.10">
    <property type="match status" value="1"/>
</dbReference>
<keyword evidence="12" id="KW-1185">Reference proteome</keyword>
<evidence type="ECO:0000256" key="8">
    <source>
        <dbReference type="ARBA" id="ARBA00030686"/>
    </source>
</evidence>
<evidence type="ECO:0000256" key="9">
    <source>
        <dbReference type="ARBA" id="ARBA00047340"/>
    </source>
</evidence>
<gene>
    <name evidence="10 11" type="primary">cobT</name>
    <name evidence="11" type="ORF">SP5_022_00080</name>
</gene>
<keyword evidence="7 10" id="KW-0808">Transferase</keyword>
<protein>
    <recommendedName>
        <fullName evidence="4 10">Nicotinate-nucleotide--dimethylbenzimidazole phosphoribosyltransferase</fullName>
        <shortName evidence="10">NN:DBI PRT</shortName>
        <ecNumber evidence="3 10">2.4.2.21</ecNumber>
    </recommendedName>
    <alternativeName>
        <fullName evidence="8 10">N(1)-alpha-phosphoribosyltransferase</fullName>
    </alternativeName>
</protein>
<evidence type="ECO:0000256" key="10">
    <source>
        <dbReference type="HAMAP-Rule" id="MF_00230"/>
    </source>
</evidence>
<evidence type="ECO:0000256" key="1">
    <source>
        <dbReference type="ARBA" id="ARBA00005049"/>
    </source>
</evidence>
<dbReference type="HAMAP" id="MF_00230">
    <property type="entry name" value="CobT"/>
    <property type="match status" value="1"/>
</dbReference>
<dbReference type="NCBIfam" id="TIGR03160">
    <property type="entry name" value="cobT_DBIPRT"/>
    <property type="match status" value="1"/>
</dbReference>
<dbReference type="eggNOG" id="COG2038">
    <property type="taxonomic scope" value="Bacteria"/>
</dbReference>
<dbReference type="InterPro" id="IPR023195">
    <property type="entry name" value="Nict_dMeBzImd_PRibTrfase_N"/>
</dbReference>
<keyword evidence="5 10" id="KW-0169">Cobalamin biosynthesis</keyword>
<sequence>MSAFPTIAAFETALATLPQPDDQARAAATARQGQLTKPPGSLGRLEDIAIFLAGWQGVERPRIERGRAVIFAGNHGVTARGVSAFPAEVTVQMVANFAAGGAAINALAAAAGLELAVVPLDLDRPTADFTAAPAMTEEECLDALSAGAEAVGDADLLVLGEMGIGNSTAAAALAAASFGGAPALWVGPGTGIDAEGVQRKAWVVAEGLALHREHLTSAFEILRRLGGREIAGMAGAVLAARHKRIPVVLDGFIGTAAIAPLAHANPAISAHCLSGHCSAEPGHVLLLARLGLEPILSLAMRLGEASGAAVAVQVIRAAIAAHDGMATFAEAGISGA</sequence>